<dbReference type="Gene3D" id="3.40.50.1820">
    <property type="entry name" value="alpha/beta hydrolase"/>
    <property type="match status" value="1"/>
</dbReference>
<keyword evidence="4" id="KW-1185">Reference proteome</keyword>
<feature type="transmembrane region" description="Helical" evidence="1">
    <location>
        <begin position="12"/>
        <end position="37"/>
    </location>
</feature>
<keyword evidence="3" id="KW-0378">Hydrolase</keyword>
<dbReference type="Proteomes" id="UP000603457">
    <property type="component" value="Unassembled WGS sequence"/>
</dbReference>
<evidence type="ECO:0000313" key="4">
    <source>
        <dbReference type="Proteomes" id="UP000603457"/>
    </source>
</evidence>
<dbReference type="PRINTS" id="PR00111">
    <property type="entry name" value="ABHYDROLASE"/>
</dbReference>
<keyword evidence="1" id="KW-0472">Membrane</keyword>
<organism evidence="3 4">
    <name type="scientific">Nostoc spongiaeforme FACHB-130</name>
    <dbReference type="NCBI Taxonomy" id="1357510"/>
    <lineage>
        <taxon>Bacteria</taxon>
        <taxon>Bacillati</taxon>
        <taxon>Cyanobacteriota</taxon>
        <taxon>Cyanophyceae</taxon>
        <taxon>Nostocales</taxon>
        <taxon>Nostocaceae</taxon>
        <taxon>Nostoc</taxon>
    </lineage>
</organism>
<reference evidence="3 4" key="1">
    <citation type="journal article" date="2020" name="ISME J.">
        <title>Comparative genomics reveals insights into cyanobacterial evolution and habitat adaptation.</title>
        <authorList>
            <person name="Chen M.Y."/>
            <person name="Teng W.K."/>
            <person name="Zhao L."/>
            <person name="Hu C.X."/>
            <person name="Zhou Y.K."/>
            <person name="Han B.P."/>
            <person name="Song L.R."/>
            <person name="Shu W.S."/>
        </authorList>
    </citation>
    <scope>NUCLEOTIDE SEQUENCE [LARGE SCALE GENOMIC DNA]</scope>
    <source>
        <strain evidence="3 4">FACHB-130</strain>
    </source>
</reference>
<proteinExistence type="predicted"/>
<dbReference type="GO" id="GO:0016787">
    <property type="term" value="F:hydrolase activity"/>
    <property type="evidence" value="ECO:0007669"/>
    <property type="project" value="UniProtKB-KW"/>
</dbReference>
<accession>A0ABR8FTS6</accession>
<protein>
    <submittedName>
        <fullName evidence="3">Alpha/beta fold hydrolase</fullName>
    </submittedName>
</protein>
<keyword evidence="1" id="KW-1133">Transmembrane helix</keyword>
<evidence type="ECO:0000256" key="1">
    <source>
        <dbReference type="SAM" id="Phobius"/>
    </source>
</evidence>
<dbReference type="InterPro" id="IPR009199">
    <property type="entry name" value="PhoPQ-act_pathogen-rel_PqaA"/>
</dbReference>
<dbReference type="InterPro" id="IPR029058">
    <property type="entry name" value="AB_hydrolase_fold"/>
</dbReference>
<dbReference type="PANTHER" id="PTHR12277">
    <property type="entry name" value="ALPHA/BETA HYDROLASE DOMAIN-CONTAINING PROTEIN"/>
    <property type="match status" value="1"/>
</dbReference>
<dbReference type="Pfam" id="PF12146">
    <property type="entry name" value="Hydrolase_4"/>
    <property type="match status" value="1"/>
</dbReference>
<name>A0ABR8FTS6_9NOSO</name>
<dbReference type="InterPro" id="IPR022742">
    <property type="entry name" value="Hydrolase_4"/>
</dbReference>
<keyword evidence="1" id="KW-0812">Transmembrane</keyword>
<sequence length="294" mass="33430">MKIRKQQLLFLFKFRLLLVFGIVVAIAYCSISLFLFFQQPKFIFFPSNFIEKTPDSFNLPYQEVWLPVKTSLGKVEKIHAWWIPANQPDAKVLLYLHGNGLNIGANIAHSQRFHQLGFSVLLIDYRGYGRSQGDFPNEMRVYQDAATAWQYLTQQQQISPQKIFIYGHSLGGAIAIDLAVKHPEAAGLIVESSFSSMREIISTRKWFSVFPIDLILTQRFDSIKKVPQLQMPVLFIHGTADSTVPAYMSQKLYDAAPEPKQLILVPNADHNNTAVVSGSKYLQWVQSFVQKAGM</sequence>
<gene>
    <name evidence="3" type="ORF">H6G74_10695</name>
</gene>
<dbReference type="InterPro" id="IPR000073">
    <property type="entry name" value="AB_hydrolase_1"/>
</dbReference>
<dbReference type="Pfam" id="PF10142">
    <property type="entry name" value="PhoPQ_related"/>
    <property type="match status" value="1"/>
</dbReference>
<dbReference type="SUPFAM" id="SSF53474">
    <property type="entry name" value="alpha/beta-Hydrolases"/>
    <property type="match status" value="1"/>
</dbReference>
<dbReference type="EMBL" id="JACJTB010000010">
    <property type="protein sequence ID" value="MBD2594795.1"/>
    <property type="molecule type" value="Genomic_DNA"/>
</dbReference>
<dbReference type="RefSeq" id="WP_190967639.1">
    <property type="nucleotide sequence ID" value="NZ_JACJTB010000010.1"/>
</dbReference>
<feature type="domain" description="Serine aminopeptidase S33" evidence="2">
    <location>
        <begin position="90"/>
        <end position="200"/>
    </location>
</feature>
<evidence type="ECO:0000259" key="2">
    <source>
        <dbReference type="Pfam" id="PF12146"/>
    </source>
</evidence>
<comment type="caution">
    <text evidence="3">The sequence shown here is derived from an EMBL/GenBank/DDBJ whole genome shotgun (WGS) entry which is preliminary data.</text>
</comment>
<evidence type="ECO:0000313" key="3">
    <source>
        <dbReference type="EMBL" id="MBD2594795.1"/>
    </source>
</evidence>
<dbReference type="PANTHER" id="PTHR12277:SF81">
    <property type="entry name" value="PROTEIN ABHD13"/>
    <property type="match status" value="1"/>
</dbReference>